<protein>
    <submittedName>
        <fullName evidence="1">Uncharacterized protein</fullName>
    </submittedName>
</protein>
<reference evidence="2" key="1">
    <citation type="submission" date="2015-02" db="EMBL/GenBank/DDBJ databases">
        <title>Draft Genome of Frankia sp. CpI1-S.</title>
        <authorList>
            <person name="Oshone R.T."/>
            <person name="Ngom M."/>
            <person name="Ghodhbane-Gtari F."/>
            <person name="Gtari M."/>
            <person name="Morris K."/>
            <person name="Thomas K."/>
            <person name="Sen A."/>
            <person name="Tisa L.S."/>
        </authorList>
    </citation>
    <scope>NUCLEOTIDE SEQUENCE [LARGE SCALE GENOMIC DNA]</scope>
    <source>
        <strain evidence="2">CpI1-S</strain>
    </source>
</reference>
<dbReference type="EMBL" id="JYFN01000002">
    <property type="protein sequence ID" value="KJE25237.1"/>
    <property type="molecule type" value="Genomic_DNA"/>
</dbReference>
<gene>
    <name evidence="1" type="ORF">FF36_00370</name>
</gene>
<sequence>MSDQQLTHPSPPVVGVDEDHRNVAQPVQLRSLAVLSAAWFRQNHAENCRACHGDEEETIGGGKLGPHSGDPLRAGRLSAGSIGFLPDTQGGRKIVAARETDLHRRWVQYRFHGPMIARYRSLTAFSGGGITAALSGRGTKICEKRPGGLEKVLKSGGDLAVAADRNEVHTGEGAAVAQP</sequence>
<evidence type="ECO:0000313" key="1">
    <source>
        <dbReference type="EMBL" id="KJE25237.1"/>
    </source>
</evidence>
<accession>A0A0D8BPD4</accession>
<reference evidence="1 2" key="2">
    <citation type="journal article" date="2016" name="Genome Announc.">
        <title>Permanent Draft Genome Sequences for Two Variants of Frankia sp. Strain CpI1, the First Frankia Strain Isolated from Root Nodules of Comptonia peregrina.</title>
        <authorList>
            <person name="Oshone R."/>
            <person name="Hurst S.G.IV."/>
            <person name="Abebe-Akele F."/>
            <person name="Simpson S."/>
            <person name="Morris K."/>
            <person name="Thomas W.K."/>
            <person name="Tisa L.S."/>
        </authorList>
    </citation>
    <scope>NUCLEOTIDE SEQUENCE [LARGE SCALE GENOMIC DNA]</scope>
    <source>
        <strain evidence="2">CpI1-S</strain>
    </source>
</reference>
<name>A0A0D8BPD4_9ACTN</name>
<keyword evidence="2" id="KW-1185">Reference proteome</keyword>
<evidence type="ECO:0000313" key="2">
    <source>
        <dbReference type="Proteomes" id="UP000032545"/>
    </source>
</evidence>
<dbReference type="AlphaFoldDB" id="A0A0D8BPD4"/>
<organism evidence="1 2">
    <name type="scientific">Frankia torreyi</name>
    <dbReference type="NCBI Taxonomy" id="1856"/>
    <lineage>
        <taxon>Bacteria</taxon>
        <taxon>Bacillati</taxon>
        <taxon>Actinomycetota</taxon>
        <taxon>Actinomycetes</taxon>
        <taxon>Frankiales</taxon>
        <taxon>Frankiaceae</taxon>
        <taxon>Frankia</taxon>
    </lineage>
</organism>
<comment type="caution">
    <text evidence="1">The sequence shown here is derived from an EMBL/GenBank/DDBJ whole genome shotgun (WGS) entry which is preliminary data.</text>
</comment>
<dbReference type="Proteomes" id="UP000032545">
    <property type="component" value="Unassembled WGS sequence"/>
</dbReference>
<proteinExistence type="predicted"/>